<evidence type="ECO:0000256" key="1">
    <source>
        <dbReference type="SAM" id="Phobius"/>
    </source>
</evidence>
<dbReference type="Proteomes" id="UP001143486">
    <property type="component" value="Unassembled WGS sequence"/>
</dbReference>
<proteinExistence type="predicted"/>
<evidence type="ECO:0008006" key="5">
    <source>
        <dbReference type="Google" id="ProtNLM"/>
    </source>
</evidence>
<protein>
    <recommendedName>
        <fullName evidence="5">TrbC/VIRB2 family protein</fullName>
    </recommendedName>
</protein>
<feature type="transmembrane region" description="Helical" evidence="1">
    <location>
        <begin position="54"/>
        <end position="73"/>
    </location>
</feature>
<name>A0A9W6INY9_9PROT</name>
<dbReference type="RefSeq" id="WP_271187876.1">
    <property type="nucleotide sequence ID" value="NZ_BSFE01000011.1"/>
</dbReference>
<evidence type="ECO:0000313" key="4">
    <source>
        <dbReference type="Proteomes" id="UP001143486"/>
    </source>
</evidence>
<reference evidence="3" key="2">
    <citation type="submission" date="2023-01" db="EMBL/GenBank/DDBJ databases">
        <authorList>
            <person name="Sun Q."/>
            <person name="Evtushenko L."/>
        </authorList>
    </citation>
    <scope>NUCLEOTIDE SEQUENCE</scope>
    <source>
        <strain evidence="3">VKM B-1513</strain>
    </source>
</reference>
<organism evidence="3 4">
    <name type="scientific">Maricaulis virginensis</name>
    <dbReference type="NCBI Taxonomy" id="144022"/>
    <lineage>
        <taxon>Bacteria</taxon>
        <taxon>Pseudomonadati</taxon>
        <taxon>Pseudomonadota</taxon>
        <taxon>Alphaproteobacteria</taxon>
        <taxon>Maricaulales</taxon>
        <taxon>Maricaulaceae</taxon>
        <taxon>Maricaulis</taxon>
    </lineage>
</organism>
<gene>
    <name evidence="3" type="ORF">GCM10017621_30360</name>
</gene>
<keyword evidence="1" id="KW-0812">Transmembrane</keyword>
<accession>A0A9W6INY9</accession>
<keyword evidence="4" id="KW-1185">Reference proteome</keyword>
<dbReference type="EMBL" id="BSFE01000011">
    <property type="protein sequence ID" value="GLK53528.1"/>
    <property type="molecule type" value="Genomic_DNA"/>
</dbReference>
<dbReference type="AlphaFoldDB" id="A0A9W6INY9"/>
<feature type="chain" id="PRO_5040984218" description="TrbC/VIRB2 family protein" evidence="2">
    <location>
        <begin position="31"/>
        <end position="105"/>
    </location>
</feature>
<comment type="caution">
    <text evidence="3">The sequence shown here is derived from an EMBL/GenBank/DDBJ whole genome shotgun (WGS) entry which is preliminary data.</text>
</comment>
<evidence type="ECO:0000313" key="3">
    <source>
        <dbReference type="EMBL" id="GLK53528.1"/>
    </source>
</evidence>
<feature type="transmembrane region" description="Helical" evidence="1">
    <location>
        <begin position="80"/>
        <end position="101"/>
    </location>
</feature>
<keyword evidence="2" id="KW-0732">Signal</keyword>
<sequence>MKINLPFFNRGAKAASLVPALGAAVVVAGAAALAGTDTTFSTAATSVTGWLEGSLGTTIAVVALVGGVVASAIQFRWQLLAGSVAVALAASMGPGIVSGLLTATV</sequence>
<keyword evidence="1" id="KW-0472">Membrane</keyword>
<reference evidence="3" key="1">
    <citation type="journal article" date="2014" name="Int. J. Syst. Evol. Microbiol.">
        <title>Complete genome sequence of Corynebacterium casei LMG S-19264T (=DSM 44701T), isolated from a smear-ripened cheese.</title>
        <authorList>
            <consortium name="US DOE Joint Genome Institute (JGI-PGF)"/>
            <person name="Walter F."/>
            <person name="Albersmeier A."/>
            <person name="Kalinowski J."/>
            <person name="Ruckert C."/>
        </authorList>
    </citation>
    <scope>NUCLEOTIDE SEQUENCE</scope>
    <source>
        <strain evidence="3">VKM B-1513</strain>
    </source>
</reference>
<keyword evidence="1" id="KW-1133">Transmembrane helix</keyword>
<feature type="signal peptide" evidence="2">
    <location>
        <begin position="1"/>
        <end position="30"/>
    </location>
</feature>
<evidence type="ECO:0000256" key="2">
    <source>
        <dbReference type="SAM" id="SignalP"/>
    </source>
</evidence>